<keyword evidence="2" id="KW-1185">Reference proteome</keyword>
<name>A0AAV6TWB0_9ARAC</name>
<dbReference type="AlphaFoldDB" id="A0AAV6TWB0"/>
<evidence type="ECO:0000313" key="1">
    <source>
        <dbReference type="EMBL" id="KAG8175923.1"/>
    </source>
</evidence>
<accession>A0AAV6TWB0</accession>
<gene>
    <name evidence="1" type="ORF">JTE90_015026</name>
</gene>
<organism evidence="1 2">
    <name type="scientific">Oedothorax gibbosus</name>
    <dbReference type="NCBI Taxonomy" id="931172"/>
    <lineage>
        <taxon>Eukaryota</taxon>
        <taxon>Metazoa</taxon>
        <taxon>Ecdysozoa</taxon>
        <taxon>Arthropoda</taxon>
        <taxon>Chelicerata</taxon>
        <taxon>Arachnida</taxon>
        <taxon>Araneae</taxon>
        <taxon>Araneomorphae</taxon>
        <taxon>Entelegynae</taxon>
        <taxon>Araneoidea</taxon>
        <taxon>Linyphiidae</taxon>
        <taxon>Erigoninae</taxon>
        <taxon>Oedothorax</taxon>
    </lineage>
</organism>
<evidence type="ECO:0000313" key="2">
    <source>
        <dbReference type="Proteomes" id="UP000827092"/>
    </source>
</evidence>
<protein>
    <submittedName>
        <fullName evidence="1">Uncharacterized protein</fullName>
    </submittedName>
</protein>
<sequence length="239" mass="27630">MGCAHALGFLPLAYKGPSSAILFSFCIMSPSDTKSSLWCVLTQAQADRDEWVVFVPPLLLHTFLRDCLFLPYPPGVDAVVEVMTPACCPWMHAQDKKEEPHVACRYKHFSLRNVYTSKMKCHMWGTYFDVNSPYRVVVSITRRLARNVERQADTVIEVRPRDEWNWRTFCPQCDAFLPTKPCHFLQYDSMKRILRAHRERWAVDLMQGDHTVRPPITFHSILGTFLPQDEGEAVDIPQK</sequence>
<dbReference type="EMBL" id="JAFNEN010000939">
    <property type="protein sequence ID" value="KAG8175923.1"/>
    <property type="molecule type" value="Genomic_DNA"/>
</dbReference>
<comment type="caution">
    <text evidence="1">The sequence shown here is derived from an EMBL/GenBank/DDBJ whole genome shotgun (WGS) entry which is preliminary data.</text>
</comment>
<dbReference type="Proteomes" id="UP000827092">
    <property type="component" value="Unassembled WGS sequence"/>
</dbReference>
<reference evidence="1 2" key="1">
    <citation type="journal article" date="2022" name="Nat. Ecol. Evol.">
        <title>A masculinizing supergene underlies an exaggerated male reproductive morph in a spider.</title>
        <authorList>
            <person name="Hendrickx F."/>
            <person name="De Corte Z."/>
            <person name="Sonet G."/>
            <person name="Van Belleghem S.M."/>
            <person name="Kostlbacher S."/>
            <person name="Vangestel C."/>
        </authorList>
    </citation>
    <scope>NUCLEOTIDE SEQUENCE [LARGE SCALE GENOMIC DNA]</scope>
    <source>
        <strain evidence="1">W744_W776</strain>
    </source>
</reference>
<proteinExistence type="predicted"/>